<dbReference type="EMBL" id="LFZO01000662">
    <property type="protein sequence ID" value="KXT01205.1"/>
    <property type="molecule type" value="Genomic_DNA"/>
</dbReference>
<keyword evidence="2" id="KW-1185">Reference proteome</keyword>
<gene>
    <name evidence="1" type="ORF">AC579_1919</name>
</gene>
<sequence length="88" mass="9272">MSAGGGGRMTAPNVSAFLTYSTECFDEAPIVNASEDSDFAIVDDAGDVETTNNIERSHINIGSSHNIGSSFPKVDEVGISLRSHIQNV</sequence>
<evidence type="ECO:0000313" key="2">
    <source>
        <dbReference type="Proteomes" id="UP000073492"/>
    </source>
</evidence>
<protein>
    <submittedName>
        <fullName evidence="1">Uncharacterized protein</fullName>
    </submittedName>
</protein>
<proteinExistence type="predicted"/>
<name>A0A139HFF0_9PEZI</name>
<dbReference type="AlphaFoldDB" id="A0A139HFF0"/>
<reference evidence="1 2" key="1">
    <citation type="submission" date="2015-07" db="EMBL/GenBank/DDBJ databases">
        <title>Comparative genomics of the Sigatoka disease complex on banana suggests a link between parallel evolutionary changes in Pseudocercospora fijiensis and Pseudocercospora eumusae and increased virulence on the banana host.</title>
        <authorList>
            <person name="Chang T.-C."/>
            <person name="Salvucci A."/>
            <person name="Crous P.W."/>
            <person name="Stergiopoulos I."/>
        </authorList>
    </citation>
    <scope>NUCLEOTIDE SEQUENCE [LARGE SCALE GENOMIC DNA]</scope>
    <source>
        <strain evidence="1 2">CBS 116634</strain>
    </source>
</reference>
<accession>A0A139HFF0</accession>
<comment type="caution">
    <text evidence="1">The sequence shown here is derived from an EMBL/GenBank/DDBJ whole genome shotgun (WGS) entry which is preliminary data.</text>
</comment>
<evidence type="ECO:0000313" key="1">
    <source>
        <dbReference type="EMBL" id="KXT01205.1"/>
    </source>
</evidence>
<organism evidence="1 2">
    <name type="scientific">Pseudocercospora musae</name>
    <dbReference type="NCBI Taxonomy" id="113226"/>
    <lineage>
        <taxon>Eukaryota</taxon>
        <taxon>Fungi</taxon>
        <taxon>Dikarya</taxon>
        <taxon>Ascomycota</taxon>
        <taxon>Pezizomycotina</taxon>
        <taxon>Dothideomycetes</taxon>
        <taxon>Dothideomycetidae</taxon>
        <taxon>Mycosphaerellales</taxon>
        <taxon>Mycosphaerellaceae</taxon>
        <taxon>Pseudocercospora</taxon>
    </lineage>
</organism>
<dbReference type="Proteomes" id="UP000073492">
    <property type="component" value="Unassembled WGS sequence"/>
</dbReference>